<dbReference type="EMBL" id="JASPKY010000164">
    <property type="protein sequence ID" value="KAK9729051.1"/>
    <property type="molecule type" value="Genomic_DNA"/>
</dbReference>
<dbReference type="AlphaFoldDB" id="A0AAW1L701"/>
<evidence type="ECO:0000313" key="1">
    <source>
        <dbReference type="EMBL" id="KAK9729051.1"/>
    </source>
</evidence>
<reference evidence="1 2" key="1">
    <citation type="journal article" date="2024" name="BMC Genomics">
        <title>De novo assembly and annotation of Popillia japonica's genome with initial clues to its potential as an invasive pest.</title>
        <authorList>
            <person name="Cucini C."/>
            <person name="Boschi S."/>
            <person name="Funari R."/>
            <person name="Cardaioli E."/>
            <person name="Iannotti N."/>
            <person name="Marturano G."/>
            <person name="Paoli F."/>
            <person name="Bruttini M."/>
            <person name="Carapelli A."/>
            <person name="Frati F."/>
            <person name="Nardi F."/>
        </authorList>
    </citation>
    <scope>NUCLEOTIDE SEQUENCE [LARGE SCALE GENOMIC DNA]</scope>
    <source>
        <strain evidence="1">DMR45628</strain>
    </source>
</reference>
<name>A0AAW1L701_POPJA</name>
<organism evidence="1 2">
    <name type="scientific">Popillia japonica</name>
    <name type="common">Japanese beetle</name>
    <dbReference type="NCBI Taxonomy" id="7064"/>
    <lineage>
        <taxon>Eukaryota</taxon>
        <taxon>Metazoa</taxon>
        <taxon>Ecdysozoa</taxon>
        <taxon>Arthropoda</taxon>
        <taxon>Hexapoda</taxon>
        <taxon>Insecta</taxon>
        <taxon>Pterygota</taxon>
        <taxon>Neoptera</taxon>
        <taxon>Endopterygota</taxon>
        <taxon>Coleoptera</taxon>
        <taxon>Polyphaga</taxon>
        <taxon>Scarabaeiformia</taxon>
        <taxon>Scarabaeidae</taxon>
        <taxon>Rutelinae</taxon>
        <taxon>Popillia</taxon>
    </lineage>
</organism>
<sequence length="130" mass="14653">MISDEFSISRTPPELVEAVNTASLELLPKKSSEKIKAIHPKLFTNNIIKKKKHAIAGSAAKLYTYTCLVNHPVLWMDTMQRLTSSWWYGGGDGGVVAPTPTSYITWTGEHVMRSIMEEMHNGSETYIRQR</sequence>
<accession>A0AAW1L701</accession>
<evidence type="ECO:0000313" key="2">
    <source>
        <dbReference type="Proteomes" id="UP001458880"/>
    </source>
</evidence>
<gene>
    <name evidence="1" type="ORF">QE152_g16907</name>
</gene>
<keyword evidence="2" id="KW-1185">Reference proteome</keyword>
<dbReference type="Proteomes" id="UP001458880">
    <property type="component" value="Unassembled WGS sequence"/>
</dbReference>
<comment type="caution">
    <text evidence="1">The sequence shown here is derived from an EMBL/GenBank/DDBJ whole genome shotgun (WGS) entry which is preliminary data.</text>
</comment>
<protein>
    <submittedName>
        <fullName evidence="1">Uncharacterized protein</fullName>
    </submittedName>
</protein>
<proteinExistence type="predicted"/>